<name>Q1K6A5_NEUCR</name>
<accession>Q1K6A5</accession>
<dbReference type="RefSeq" id="XP_958823.1">
    <property type="nucleotide sequence ID" value="XM_953730.1"/>
</dbReference>
<feature type="region of interest" description="Disordered" evidence="1">
    <location>
        <begin position="314"/>
        <end position="351"/>
    </location>
</feature>
<reference evidence="2 3" key="1">
    <citation type="journal article" date="2003" name="Nature">
        <title>The genome sequence of the filamentous fungus Neurospora crassa.</title>
        <authorList>
            <person name="Galagan J.E."/>
            <person name="Calvo S.E."/>
            <person name="Borkovich K.A."/>
            <person name="Selker E.U."/>
            <person name="Read N.D."/>
            <person name="Jaffe D."/>
            <person name="FitzHugh W."/>
            <person name="Ma L.J."/>
            <person name="Smirnov S."/>
            <person name="Purcell S."/>
            <person name="Rehman B."/>
            <person name="Elkins T."/>
            <person name="Engels R."/>
            <person name="Wang S."/>
            <person name="Nielsen C.B."/>
            <person name="Butler J."/>
            <person name="Endrizzi M."/>
            <person name="Qui D."/>
            <person name="Ianakiev P."/>
            <person name="Bell-Pedersen D."/>
            <person name="Nelson M.A."/>
            <person name="Werner-Washburne M."/>
            <person name="Selitrennikoff C.P."/>
            <person name="Kinsey J.A."/>
            <person name="Braun E.L."/>
            <person name="Zelter A."/>
            <person name="Schulte U."/>
            <person name="Kothe G.O."/>
            <person name="Jedd G."/>
            <person name="Mewes W."/>
            <person name="Staben C."/>
            <person name="Marcotte E."/>
            <person name="Greenberg D."/>
            <person name="Roy A."/>
            <person name="Foley K."/>
            <person name="Naylor J."/>
            <person name="Stange-Thomann N."/>
            <person name="Barrett R."/>
            <person name="Gnerre S."/>
            <person name="Kamal M."/>
            <person name="Kamvysselis M."/>
            <person name="Mauceli E."/>
            <person name="Bielke C."/>
            <person name="Rudd S."/>
            <person name="Frishman D."/>
            <person name="Krystofova S."/>
            <person name="Rasmussen C."/>
            <person name="Metzenberg R.L."/>
            <person name="Perkins D.D."/>
            <person name="Kroken S."/>
            <person name="Cogoni C."/>
            <person name="Macino G."/>
            <person name="Catcheside D."/>
            <person name="Li W."/>
            <person name="Pratt R.J."/>
            <person name="Osmani S.A."/>
            <person name="DeSouza C.P."/>
            <person name="Glass L."/>
            <person name="Orbach M.J."/>
            <person name="Berglund J.A."/>
            <person name="Voelker R."/>
            <person name="Yarden O."/>
            <person name="Plamann M."/>
            <person name="Seiler S."/>
            <person name="Dunlap J."/>
            <person name="Radford A."/>
            <person name="Aramayo R."/>
            <person name="Natvig D.O."/>
            <person name="Alex L.A."/>
            <person name="Mannhaupt G."/>
            <person name="Ebbole D.J."/>
            <person name="Freitag M."/>
            <person name="Paulsen I."/>
            <person name="Sachs M.S."/>
            <person name="Lander E.S."/>
            <person name="Nusbaum C."/>
            <person name="Birren B."/>
        </authorList>
    </citation>
    <scope>NUCLEOTIDE SEQUENCE [LARGE SCALE GENOMIC DNA]</scope>
    <source>
        <strain evidence="3">ATCC 24698 / 74-OR23-1A / CBS 708.71 / DSM 1257 / FGSC 987</strain>
    </source>
</reference>
<protein>
    <submittedName>
        <fullName evidence="2">Uncharacterized protein</fullName>
    </submittedName>
</protein>
<dbReference type="SMR" id="Q1K6A5"/>
<dbReference type="HOGENOM" id="CLU_790096_0_0_1"/>
<dbReference type="KEGG" id="ncr:NCU08885"/>
<dbReference type="VEuPathDB" id="FungiDB:NCU08885"/>
<dbReference type="Proteomes" id="UP000001805">
    <property type="component" value="Chromosome 2, Linkage Group V"/>
</dbReference>
<dbReference type="OrthoDB" id="10317538at2759"/>
<evidence type="ECO:0000256" key="1">
    <source>
        <dbReference type="SAM" id="MobiDB-lite"/>
    </source>
</evidence>
<dbReference type="AlphaFoldDB" id="Q1K6A5"/>
<feature type="region of interest" description="Disordered" evidence="1">
    <location>
        <begin position="1"/>
        <end position="22"/>
    </location>
</feature>
<sequence>MASIPPSDNDVRRASNTPPEVVRSLPTSLNLLNTLMMNTSIFMSTKDVRCLYAMDHALRKLGEVRPEGTSILQDSDMVSEAIDHVELLFASGQALDNTELGDVTKACQMLWPSDAQTLTQERITWIYRSMQQGILAGKPALFAKHFQNFIVYCCKRLEELNQPPQPDSEISRCIIQAGHDWGRRSPGKDRPEIPVINAANPIMPFAQYITATIGDIEDLRNEIQGQLDIDKQEYGGSFVALRAAECGDYMEKCYEMLASTTDYDDAKAAAENLGYLFKIQSQNHQHEILTRLEDTIRRHKKFWDMLKANELEFDSDEDDTMEVGEEGCVADEGQQQSGGDEAVEDAVSSTS</sequence>
<dbReference type="PaxDb" id="5141-EFNCRP00000008836"/>
<evidence type="ECO:0000313" key="3">
    <source>
        <dbReference type="Proteomes" id="UP000001805"/>
    </source>
</evidence>
<proteinExistence type="predicted"/>
<evidence type="ECO:0000313" key="2">
    <source>
        <dbReference type="EMBL" id="EAA29587.1"/>
    </source>
</evidence>
<dbReference type="EMBL" id="CM002240">
    <property type="protein sequence ID" value="EAA29587.1"/>
    <property type="molecule type" value="Genomic_DNA"/>
</dbReference>
<dbReference type="InParanoid" id="Q1K6A5"/>
<keyword evidence="3" id="KW-1185">Reference proteome</keyword>
<organism evidence="2 3">
    <name type="scientific">Neurospora crassa (strain ATCC 24698 / 74-OR23-1A / CBS 708.71 / DSM 1257 / FGSC 987)</name>
    <dbReference type="NCBI Taxonomy" id="367110"/>
    <lineage>
        <taxon>Eukaryota</taxon>
        <taxon>Fungi</taxon>
        <taxon>Dikarya</taxon>
        <taxon>Ascomycota</taxon>
        <taxon>Pezizomycotina</taxon>
        <taxon>Sordariomycetes</taxon>
        <taxon>Sordariomycetidae</taxon>
        <taxon>Sordariales</taxon>
        <taxon>Sordariaceae</taxon>
        <taxon>Neurospora</taxon>
    </lineage>
</organism>
<dbReference type="GeneID" id="3874970"/>
<dbReference type="OMA" id="QERITWI"/>
<gene>
    <name evidence="2" type="ORF">NCU08885</name>
</gene>
<feature type="compositionally biased region" description="Acidic residues" evidence="1">
    <location>
        <begin position="314"/>
        <end position="329"/>
    </location>
</feature>